<feature type="non-terminal residue" evidence="11">
    <location>
        <position position="1517"/>
    </location>
</feature>
<keyword evidence="12" id="KW-1185">Reference proteome</keyword>
<keyword evidence="2" id="KW-0479">Metal-binding</keyword>
<evidence type="ECO:0000259" key="10">
    <source>
        <dbReference type="PROSITE" id="PS50157"/>
    </source>
</evidence>
<feature type="domain" description="C2H2-type" evidence="10">
    <location>
        <begin position="1389"/>
        <end position="1416"/>
    </location>
</feature>
<dbReference type="PROSITE" id="PS50157">
    <property type="entry name" value="ZINC_FINGER_C2H2_2"/>
    <property type="match status" value="7"/>
</dbReference>
<feature type="compositionally biased region" description="Polar residues" evidence="9">
    <location>
        <begin position="926"/>
        <end position="938"/>
    </location>
</feature>
<dbReference type="GO" id="GO:0008270">
    <property type="term" value="F:zinc ion binding"/>
    <property type="evidence" value="ECO:0007669"/>
    <property type="project" value="UniProtKB-KW"/>
</dbReference>
<evidence type="ECO:0000313" key="11">
    <source>
        <dbReference type="EMBL" id="PWA16904.1"/>
    </source>
</evidence>
<feature type="region of interest" description="Disordered" evidence="9">
    <location>
        <begin position="555"/>
        <end position="575"/>
    </location>
</feature>
<evidence type="ECO:0000256" key="3">
    <source>
        <dbReference type="ARBA" id="ARBA00022737"/>
    </source>
</evidence>
<dbReference type="EMBL" id="NHOQ01002459">
    <property type="protein sequence ID" value="PWA16904.1"/>
    <property type="molecule type" value="Genomic_DNA"/>
</dbReference>
<gene>
    <name evidence="11" type="ORF">CCH79_00012818</name>
</gene>
<dbReference type="Gene3D" id="3.30.160.60">
    <property type="entry name" value="Classic Zinc Finger"/>
    <property type="match status" value="5"/>
</dbReference>
<dbReference type="Pfam" id="PF00096">
    <property type="entry name" value="zf-C2H2"/>
    <property type="match status" value="4"/>
</dbReference>
<feature type="region of interest" description="Disordered" evidence="9">
    <location>
        <begin position="291"/>
        <end position="319"/>
    </location>
</feature>
<evidence type="ECO:0000313" key="12">
    <source>
        <dbReference type="Proteomes" id="UP000250572"/>
    </source>
</evidence>
<protein>
    <recommendedName>
        <fullName evidence="10">C2H2-type domain-containing protein</fullName>
    </recommendedName>
</protein>
<accession>A0A315V4I6</accession>
<name>A0A315V4I6_GAMAF</name>
<dbReference type="InterPro" id="IPR036236">
    <property type="entry name" value="Znf_C2H2_sf"/>
</dbReference>
<dbReference type="Proteomes" id="UP000250572">
    <property type="component" value="Unassembled WGS sequence"/>
</dbReference>
<evidence type="ECO:0000256" key="2">
    <source>
        <dbReference type="ARBA" id="ARBA00022723"/>
    </source>
</evidence>
<dbReference type="PANTHER" id="PTHR24390:SF244">
    <property type="entry name" value="LD33778P-RELATED"/>
    <property type="match status" value="1"/>
</dbReference>
<evidence type="ECO:0000256" key="7">
    <source>
        <dbReference type="PROSITE-ProRule" id="PRU00042"/>
    </source>
</evidence>
<feature type="compositionally biased region" description="Low complexity" evidence="9">
    <location>
        <begin position="1054"/>
        <end position="1074"/>
    </location>
</feature>
<feature type="compositionally biased region" description="Polar residues" evidence="9">
    <location>
        <begin position="555"/>
        <end position="565"/>
    </location>
</feature>
<evidence type="ECO:0000256" key="6">
    <source>
        <dbReference type="ARBA" id="ARBA00023242"/>
    </source>
</evidence>
<dbReference type="GO" id="GO:0006357">
    <property type="term" value="P:regulation of transcription by RNA polymerase II"/>
    <property type="evidence" value="ECO:0007669"/>
    <property type="project" value="TreeGrafter"/>
</dbReference>
<feature type="region of interest" description="Disordered" evidence="9">
    <location>
        <begin position="61"/>
        <end position="80"/>
    </location>
</feature>
<evidence type="ECO:0000256" key="4">
    <source>
        <dbReference type="ARBA" id="ARBA00022771"/>
    </source>
</evidence>
<dbReference type="SUPFAM" id="SSF57667">
    <property type="entry name" value="beta-beta-alpha zinc fingers"/>
    <property type="match status" value="4"/>
</dbReference>
<keyword evidence="3" id="KW-0677">Repeat</keyword>
<dbReference type="FunFam" id="3.30.160.60:FF:000100">
    <property type="entry name" value="Zinc finger 45-like"/>
    <property type="match status" value="1"/>
</dbReference>
<evidence type="ECO:0000256" key="1">
    <source>
        <dbReference type="ARBA" id="ARBA00004123"/>
    </source>
</evidence>
<sequence length="1517" mass="167060">MSADDFQSKYASVMESMLKSAIAETTKLFENMVDELKEEISKIKKENEDLKTRCYQYETAKSQPVSHTGESHSVTEPGDASEKCDTAIQCDLVPCRTILVEECEPLMRTELERHGQQCNHKWNNYSLQEHNYVSYRDRNSQMEFVVVKEESQFKQEDDDPEFESGSFGASVGGAPIGRPNLNNSSTAQITVPQKMNNPVVLHLPCLETESSQVTRNQSTGMQQSLVISLKDALRDDIKEESEIVEVAKQGLATSEGKQMVPHTDSGITHNKQTHLESASVNANMAGEELNKEVPEGEDNSKPKSSTDKDPKHQVDLKTKEMTCSSPSLVTSSVMSSSIRESADTSLKDNIIDVESLSCSFSSGEQPTFELQEHCPEVKKDMTADKTPTTSLAVPLQASSGLLKACQTSVSLQDALLLVEAMNQSTLEKIDLPLKVTSQPQIMSSSVSSVSSFKAVVETPTVQQMAPVETLFMSTKTSSASADLTAPSSSKVDLQNVVTLQPSQLPPSCTTSSSLSSASATQTVIKSLPLPLIHRPAPNKGPRTIIILPRPSLTSDITKAGSQTPRSPVKPATLNKSYLPPLSTAATPPLSSVSKKTIKVVYRKQDPVMSLQSSTIFTDHQYVAPQTITIVSKAMPSGVSREPETIALAASLDDKEFVAPVNPESSERLMSELQESSSSYSGHATLSKKLYSTTDNLNSSGQISSNAESTIASIQEHSGLEFPADGVPPSVSSALTQATERKLRAVVRLTRLPLSISTKESVLISTLVSKGIVQEKSSYAHVSDEADRLTPDLEQDILCSDMEDEQECPFITQEDTSDPHVQMSKAQFLAKLSVSPLENESNVNEISNAKSIVSRLRSHLQAHVEAKRSSTKQVAGEEMRTENKNKKPQLIVQDSTKIPARALYIVSPSKIACMQSLGLHKGGGELSGTSRMSGSTKESPNVVFKKHCSGRRSVMKSISGSQRQLSPPKESTSINVTKSTSVSPKKPPSNENDAISLVKRSSSVSPKRPTYISFKITGSDSTPISAKSNSLSPRRLSKVSSSPEKRKSSADENNSSPEMSSTQSCSTSPKSNPKTKSMKREYSPFTPRRYIVTADSSITEITKSEPESPSPKCLKMAKNDPSPSMTVESNPKKPRQLQGHCGRKTNHKVASAKKLTNAAKGRRRVGKKRGSYKKKKLELPVISSGVVKKWRAKVWYPPMLPPNEKPMTDIIRPPPLKVEYRIPDIPLSAPPIVSPLQPLAVIGRHLLRNQCGECGRVFSNSNALESHVSLHRIYRPFSCKLCGKYFPDSKTFKRHDRVHRNGRIHVCQHCGKGFVYRFGLSKHIQMVHGRIRPFICQVCGNGFYTKRDVEIHIRIHTGEKPFQCHICERRFTRKVELNVHLRWHNGEKRHWCQYCGKGFLDYNNLKRHRYTHTGEKPYSCPHCPKNFTQTGHLKKHNEHKLPIRNGINRDQDLSIPHLEAGGYCCIYSSIVKLLIRAALIFADASSRNCGAVTVHQAVLGVDLLKSRVELGTGDISWC</sequence>
<feature type="compositionally biased region" description="Basic residues" evidence="9">
    <location>
        <begin position="943"/>
        <end position="953"/>
    </location>
</feature>
<keyword evidence="5" id="KW-0862">Zinc</keyword>
<keyword evidence="6" id="KW-0539">Nucleus</keyword>
<dbReference type="PANTHER" id="PTHR24390">
    <property type="entry name" value="ZINC FINGER PROTEIN"/>
    <property type="match status" value="1"/>
</dbReference>
<feature type="region of interest" description="Disordered" evidence="9">
    <location>
        <begin position="923"/>
        <end position="1146"/>
    </location>
</feature>
<evidence type="ECO:0000256" key="8">
    <source>
        <dbReference type="SAM" id="Coils"/>
    </source>
</evidence>
<dbReference type="FunFam" id="3.30.160.60:FF:000145">
    <property type="entry name" value="Zinc finger protein 574"/>
    <property type="match status" value="1"/>
</dbReference>
<feature type="domain" description="C2H2-type" evidence="10">
    <location>
        <begin position="1361"/>
        <end position="1388"/>
    </location>
</feature>
<comment type="caution">
    <text evidence="11">The sequence shown here is derived from an EMBL/GenBank/DDBJ whole genome shotgun (WGS) entry which is preliminary data.</text>
</comment>
<dbReference type="GO" id="GO:0000978">
    <property type="term" value="F:RNA polymerase II cis-regulatory region sequence-specific DNA binding"/>
    <property type="evidence" value="ECO:0007669"/>
    <property type="project" value="TreeGrafter"/>
</dbReference>
<dbReference type="GO" id="GO:0003700">
    <property type="term" value="F:DNA-binding transcription factor activity"/>
    <property type="evidence" value="ECO:0007669"/>
    <property type="project" value="TreeGrafter"/>
</dbReference>
<feature type="domain" description="C2H2-type" evidence="10">
    <location>
        <begin position="1304"/>
        <end position="1332"/>
    </location>
</feature>
<feature type="domain" description="C2H2-type" evidence="10">
    <location>
        <begin position="1333"/>
        <end position="1360"/>
    </location>
</feature>
<feature type="domain" description="C2H2-type" evidence="10">
    <location>
        <begin position="1417"/>
        <end position="1448"/>
    </location>
</feature>
<evidence type="ECO:0000256" key="9">
    <source>
        <dbReference type="SAM" id="MobiDB-lite"/>
    </source>
</evidence>
<keyword evidence="8" id="KW-0175">Coiled coil</keyword>
<dbReference type="InterPro" id="IPR013087">
    <property type="entry name" value="Znf_C2H2_type"/>
</dbReference>
<feature type="domain" description="C2H2-type" evidence="10">
    <location>
        <begin position="1248"/>
        <end position="1275"/>
    </location>
</feature>
<feature type="compositionally biased region" description="Basic and acidic residues" evidence="9">
    <location>
        <begin position="874"/>
        <end position="884"/>
    </location>
</feature>
<dbReference type="SMART" id="SM00355">
    <property type="entry name" value="ZnF_C2H2"/>
    <property type="match status" value="7"/>
</dbReference>
<dbReference type="GO" id="GO:0005634">
    <property type="term" value="C:nucleus"/>
    <property type="evidence" value="ECO:0007669"/>
    <property type="project" value="UniProtKB-SubCell"/>
</dbReference>
<reference evidence="11 12" key="1">
    <citation type="journal article" date="2018" name="G3 (Bethesda)">
        <title>A High-Quality Reference Genome for the Invasive Mosquitofish Gambusia affinis Using a Chicago Library.</title>
        <authorList>
            <person name="Hoffberg S.L."/>
            <person name="Troendle N.J."/>
            <person name="Glenn T.C."/>
            <person name="Mahmud O."/>
            <person name="Louha S."/>
            <person name="Chalopin D."/>
            <person name="Bennetzen J.L."/>
            <person name="Mauricio R."/>
        </authorList>
    </citation>
    <scope>NUCLEOTIDE SEQUENCE [LARGE SCALE GENOMIC DNA]</scope>
    <source>
        <strain evidence="11">NE01/NJP1002.9</strain>
        <tissue evidence="11">Muscle</tissue>
    </source>
</reference>
<evidence type="ECO:0000256" key="5">
    <source>
        <dbReference type="ARBA" id="ARBA00022833"/>
    </source>
</evidence>
<feature type="compositionally biased region" description="Polar residues" evidence="9">
    <location>
        <begin position="955"/>
        <end position="974"/>
    </location>
</feature>
<dbReference type="STRING" id="33528.ENSGAFP00000021448"/>
<feature type="domain" description="C2H2-type" evidence="10">
    <location>
        <begin position="1276"/>
        <end position="1303"/>
    </location>
</feature>
<feature type="compositionally biased region" description="Polar residues" evidence="9">
    <location>
        <begin position="1015"/>
        <end position="1041"/>
    </location>
</feature>
<keyword evidence="4 7" id="KW-0863">Zinc-finger</keyword>
<feature type="compositionally biased region" description="Polar residues" evidence="9">
    <location>
        <begin position="61"/>
        <end position="74"/>
    </location>
</feature>
<feature type="coiled-coil region" evidence="8">
    <location>
        <begin position="26"/>
        <end position="53"/>
    </location>
</feature>
<dbReference type="PROSITE" id="PS00028">
    <property type="entry name" value="ZINC_FINGER_C2H2_1"/>
    <property type="match status" value="6"/>
</dbReference>
<dbReference type="FunFam" id="3.30.160.60:FF:000690">
    <property type="entry name" value="Zinc finger protein 354C"/>
    <property type="match status" value="1"/>
</dbReference>
<comment type="subcellular location">
    <subcellularLocation>
        <location evidence="1">Nucleus</location>
    </subcellularLocation>
</comment>
<feature type="region of interest" description="Disordered" evidence="9">
    <location>
        <begin position="151"/>
        <end position="185"/>
    </location>
</feature>
<feature type="region of interest" description="Disordered" evidence="9">
    <location>
        <begin position="862"/>
        <end position="892"/>
    </location>
</feature>
<proteinExistence type="predicted"/>
<organism evidence="11 12">
    <name type="scientific">Gambusia affinis</name>
    <name type="common">Western mosquitofish</name>
    <name type="synonym">Heterandria affinis</name>
    <dbReference type="NCBI Taxonomy" id="33528"/>
    <lineage>
        <taxon>Eukaryota</taxon>
        <taxon>Metazoa</taxon>
        <taxon>Chordata</taxon>
        <taxon>Craniata</taxon>
        <taxon>Vertebrata</taxon>
        <taxon>Euteleostomi</taxon>
        <taxon>Actinopterygii</taxon>
        <taxon>Neopterygii</taxon>
        <taxon>Teleostei</taxon>
        <taxon>Neoteleostei</taxon>
        <taxon>Acanthomorphata</taxon>
        <taxon>Ovalentaria</taxon>
        <taxon>Atherinomorphae</taxon>
        <taxon>Cyprinodontiformes</taxon>
        <taxon>Poeciliidae</taxon>
        <taxon>Poeciliinae</taxon>
        <taxon>Gambusia</taxon>
    </lineage>
</organism>
<dbReference type="FunFam" id="3.30.160.60:FF:002343">
    <property type="entry name" value="Zinc finger protein 33A"/>
    <property type="match status" value="1"/>
</dbReference>